<keyword evidence="4" id="KW-0256">Endoplasmic reticulum</keyword>
<proteinExistence type="inferred from homology"/>
<evidence type="ECO:0000256" key="8">
    <source>
        <dbReference type="SAM" id="Phobius"/>
    </source>
</evidence>
<dbReference type="Proteomes" id="UP001249851">
    <property type="component" value="Unassembled WGS sequence"/>
</dbReference>
<name>A0AAD9PS85_ACRCE</name>
<dbReference type="HAMAP" id="MF_03230">
    <property type="entry name" value="FITM2"/>
    <property type="match status" value="1"/>
</dbReference>
<dbReference type="AlphaFoldDB" id="A0AAD9PS85"/>
<evidence type="ECO:0000256" key="7">
    <source>
        <dbReference type="ARBA" id="ARBA00023136"/>
    </source>
</evidence>
<evidence type="ECO:0000256" key="3">
    <source>
        <dbReference type="ARBA" id="ARBA00022801"/>
    </source>
</evidence>
<feature type="transmembrane region" description="Helical" evidence="8">
    <location>
        <begin position="196"/>
        <end position="219"/>
    </location>
</feature>
<comment type="caution">
    <text evidence="9">The sequence shown here is derived from an EMBL/GenBank/DDBJ whole genome shotgun (WGS) entry which is preliminary data.</text>
</comment>
<dbReference type="GO" id="GO:0010945">
    <property type="term" value="F:coenzyme A diphosphatase activity"/>
    <property type="evidence" value="ECO:0007669"/>
    <property type="project" value="InterPro"/>
</dbReference>
<dbReference type="PANTHER" id="PTHR23129:SF0">
    <property type="entry name" value="ACYL-COENZYME A DIPHOSPHATASE FITM2"/>
    <property type="match status" value="1"/>
</dbReference>
<dbReference type="GO" id="GO:0019915">
    <property type="term" value="P:lipid storage"/>
    <property type="evidence" value="ECO:0007669"/>
    <property type="project" value="InterPro"/>
</dbReference>
<evidence type="ECO:0000256" key="5">
    <source>
        <dbReference type="ARBA" id="ARBA00022989"/>
    </source>
</evidence>
<dbReference type="InterPro" id="IPR019388">
    <property type="entry name" value="FIT"/>
</dbReference>
<evidence type="ECO:0000313" key="9">
    <source>
        <dbReference type="EMBL" id="KAK2548111.1"/>
    </source>
</evidence>
<accession>A0AAD9PS85</accession>
<sequence length="260" mass="30074">MASNKRLLKNSESSLILQFKEGLSDWILMSPTSKAAFYWLIVIVGSFIHDFVPLPHSYFSNKKNSLNLYFVKFCWGWTFAVLFAFITSTSFIYSSCNLSAMLRHLCRLIVGTFGWYFWVNIFNYIEELTGVCEGEESLTTKSNCHREGYHWVGFDTSGHAFLLIYSALVISEEIHAIQSWDPHGRLNLFLRPLIDLIFFSSSLLLLLWEFMLVITSVYFHPVQEKAVGALVALFTWTITYRVWYKNELSPGLPWQPAKSL</sequence>
<keyword evidence="10" id="KW-1185">Reference proteome</keyword>
<evidence type="ECO:0000256" key="1">
    <source>
        <dbReference type="ARBA" id="ARBA00004477"/>
    </source>
</evidence>
<keyword evidence="6" id="KW-0443">Lipid metabolism</keyword>
<keyword evidence="3" id="KW-0378">Hydrolase</keyword>
<feature type="transmembrane region" description="Helical" evidence="8">
    <location>
        <begin position="226"/>
        <end position="244"/>
    </location>
</feature>
<keyword evidence="7 8" id="KW-0472">Membrane</keyword>
<dbReference type="GO" id="GO:0034389">
    <property type="term" value="P:lipid droplet organization"/>
    <property type="evidence" value="ECO:0007669"/>
    <property type="project" value="InterPro"/>
</dbReference>
<reference evidence="9" key="2">
    <citation type="journal article" date="2023" name="Science">
        <title>Genomic signatures of disease resistance in endangered staghorn corals.</title>
        <authorList>
            <person name="Vollmer S.V."/>
            <person name="Selwyn J.D."/>
            <person name="Despard B.A."/>
            <person name="Roesel C.L."/>
        </authorList>
    </citation>
    <scope>NUCLEOTIDE SEQUENCE</scope>
    <source>
        <strain evidence="9">K2</strain>
    </source>
</reference>
<gene>
    <name evidence="9" type="ORF">P5673_031716</name>
</gene>
<feature type="transmembrane region" description="Helical" evidence="8">
    <location>
        <begin position="75"/>
        <end position="93"/>
    </location>
</feature>
<feature type="transmembrane region" description="Helical" evidence="8">
    <location>
        <begin position="36"/>
        <end position="55"/>
    </location>
</feature>
<organism evidence="9 10">
    <name type="scientific">Acropora cervicornis</name>
    <name type="common">Staghorn coral</name>
    <dbReference type="NCBI Taxonomy" id="6130"/>
    <lineage>
        <taxon>Eukaryota</taxon>
        <taxon>Metazoa</taxon>
        <taxon>Cnidaria</taxon>
        <taxon>Anthozoa</taxon>
        <taxon>Hexacorallia</taxon>
        <taxon>Scleractinia</taxon>
        <taxon>Astrocoeniina</taxon>
        <taxon>Acroporidae</taxon>
        <taxon>Acropora</taxon>
    </lineage>
</organism>
<evidence type="ECO:0000313" key="10">
    <source>
        <dbReference type="Proteomes" id="UP001249851"/>
    </source>
</evidence>
<feature type="transmembrane region" description="Helical" evidence="8">
    <location>
        <begin position="105"/>
        <end position="125"/>
    </location>
</feature>
<dbReference type="PANTHER" id="PTHR23129">
    <property type="entry name" value="ACYL-COENZYME A DIPHOSPHATASE FITM2"/>
    <property type="match status" value="1"/>
</dbReference>
<dbReference type="Pfam" id="PF10261">
    <property type="entry name" value="FIT"/>
    <property type="match status" value="2"/>
</dbReference>
<dbReference type="GO" id="GO:0005789">
    <property type="term" value="C:endoplasmic reticulum membrane"/>
    <property type="evidence" value="ECO:0007669"/>
    <property type="project" value="UniProtKB-SubCell"/>
</dbReference>
<comment type="subcellular location">
    <subcellularLocation>
        <location evidence="1">Endoplasmic reticulum membrane</location>
        <topology evidence="1">Multi-pass membrane protein</topology>
    </subcellularLocation>
</comment>
<dbReference type="InterPro" id="IPR046401">
    <property type="entry name" value="FITM1/2"/>
</dbReference>
<evidence type="ECO:0000256" key="6">
    <source>
        <dbReference type="ARBA" id="ARBA00023098"/>
    </source>
</evidence>
<protein>
    <submittedName>
        <fullName evidence="9">Acyl-coenzyme A diphosphatase FITM2</fullName>
    </submittedName>
</protein>
<keyword evidence="2 8" id="KW-0812">Transmembrane</keyword>
<reference evidence="9" key="1">
    <citation type="journal article" date="2023" name="G3 (Bethesda)">
        <title>Whole genome assembly and annotation of the endangered Caribbean coral Acropora cervicornis.</title>
        <authorList>
            <person name="Selwyn J.D."/>
            <person name="Vollmer S.V."/>
        </authorList>
    </citation>
    <scope>NUCLEOTIDE SEQUENCE</scope>
    <source>
        <strain evidence="9">K2</strain>
    </source>
</reference>
<dbReference type="GO" id="GO:0008654">
    <property type="term" value="P:phospholipid biosynthetic process"/>
    <property type="evidence" value="ECO:0007669"/>
    <property type="project" value="TreeGrafter"/>
</dbReference>
<dbReference type="EMBL" id="JARQWQ010000155">
    <property type="protein sequence ID" value="KAK2548111.1"/>
    <property type="molecule type" value="Genomic_DNA"/>
</dbReference>
<evidence type="ECO:0000256" key="4">
    <source>
        <dbReference type="ARBA" id="ARBA00022824"/>
    </source>
</evidence>
<evidence type="ECO:0000256" key="2">
    <source>
        <dbReference type="ARBA" id="ARBA00022692"/>
    </source>
</evidence>
<keyword evidence="5 8" id="KW-1133">Transmembrane helix</keyword>